<comment type="caution">
    <text evidence="1">The sequence shown here is derived from an EMBL/GenBank/DDBJ whole genome shotgun (WGS) entry which is preliminary data.</text>
</comment>
<keyword evidence="2" id="KW-1185">Reference proteome</keyword>
<protein>
    <submittedName>
        <fullName evidence="1">Uncharacterized protein</fullName>
    </submittedName>
</protein>
<sequence>MIGDAVRVAIREQADAMERLCEASLVDPLRRGVLVHDRIDLDALSARMTAELSAAVPWASIERHEVVGAGSCRACGTS</sequence>
<dbReference type="RefSeq" id="WP_064956072.1">
    <property type="nucleotide sequence ID" value="NZ_LZEM01000018.1"/>
</dbReference>
<dbReference type="EMBL" id="LZEM01000018">
    <property type="protein sequence ID" value="OAZ40966.1"/>
    <property type="molecule type" value="Genomic_DNA"/>
</dbReference>
<proteinExistence type="predicted"/>
<gene>
    <name evidence="1" type="ORF">A9Z40_03220</name>
</gene>
<accession>A0ABX2WIB7</accession>
<reference evidence="2" key="1">
    <citation type="submission" date="2016-06" db="EMBL/GenBank/DDBJ databases">
        <title>Genome sequencing of cellulolytic organisms.</title>
        <authorList>
            <person name="Bohra V."/>
            <person name="Dafale N.A."/>
            <person name="Purohit H.J."/>
        </authorList>
    </citation>
    <scope>NUCLEOTIDE SEQUENCE [LARGE SCALE GENOMIC DNA]</scope>
    <source>
        <strain evidence="2">ND21</strain>
    </source>
</reference>
<evidence type="ECO:0000313" key="1">
    <source>
        <dbReference type="EMBL" id="OAZ40966.1"/>
    </source>
</evidence>
<evidence type="ECO:0000313" key="2">
    <source>
        <dbReference type="Proteomes" id="UP000093918"/>
    </source>
</evidence>
<organism evidence="1 2">
    <name type="scientific">Microbacterium arborescens</name>
    <dbReference type="NCBI Taxonomy" id="33883"/>
    <lineage>
        <taxon>Bacteria</taxon>
        <taxon>Bacillati</taxon>
        <taxon>Actinomycetota</taxon>
        <taxon>Actinomycetes</taxon>
        <taxon>Micrococcales</taxon>
        <taxon>Microbacteriaceae</taxon>
        <taxon>Microbacterium</taxon>
    </lineage>
</organism>
<name>A0ABX2WIB7_9MICO</name>
<dbReference type="Proteomes" id="UP000093918">
    <property type="component" value="Unassembled WGS sequence"/>
</dbReference>